<reference evidence="2" key="1">
    <citation type="submission" date="2023-03" db="EMBL/GenBank/DDBJ databases">
        <title>Massive genome expansion in bonnet fungi (Mycena s.s.) driven by repeated elements and novel gene families across ecological guilds.</title>
        <authorList>
            <consortium name="Lawrence Berkeley National Laboratory"/>
            <person name="Harder C.B."/>
            <person name="Miyauchi S."/>
            <person name="Viragh M."/>
            <person name="Kuo A."/>
            <person name="Thoen E."/>
            <person name="Andreopoulos B."/>
            <person name="Lu D."/>
            <person name="Skrede I."/>
            <person name="Drula E."/>
            <person name="Henrissat B."/>
            <person name="Morin E."/>
            <person name="Kohler A."/>
            <person name="Barry K."/>
            <person name="LaButti K."/>
            <person name="Morin E."/>
            <person name="Salamov A."/>
            <person name="Lipzen A."/>
            <person name="Mereny Z."/>
            <person name="Hegedus B."/>
            <person name="Baldrian P."/>
            <person name="Stursova M."/>
            <person name="Weitz H."/>
            <person name="Taylor A."/>
            <person name="Grigoriev I.V."/>
            <person name="Nagy L.G."/>
            <person name="Martin F."/>
            <person name="Kauserud H."/>
        </authorList>
    </citation>
    <scope>NUCLEOTIDE SEQUENCE</scope>
    <source>
        <strain evidence="2">9144</strain>
    </source>
</reference>
<accession>A0AAD6YH09</accession>
<feature type="transmembrane region" description="Helical" evidence="1">
    <location>
        <begin position="12"/>
        <end position="32"/>
    </location>
</feature>
<gene>
    <name evidence="2" type="ORF">GGX14DRAFT_432432</name>
</gene>
<comment type="caution">
    <text evidence="2">The sequence shown here is derived from an EMBL/GenBank/DDBJ whole genome shotgun (WGS) entry which is preliminary data.</text>
</comment>
<feature type="transmembrane region" description="Helical" evidence="1">
    <location>
        <begin position="53"/>
        <end position="76"/>
    </location>
</feature>
<keyword evidence="1" id="KW-0812">Transmembrane</keyword>
<keyword evidence="3" id="KW-1185">Reference proteome</keyword>
<keyword evidence="1" id="KW-1133">Transmembrane helix</keyword>
<protein>
    <submittedName>
        <fullName evidence="2">Uncharacterized protein</fullName>
    </submittedName>
</protein>
<keyword evidence="1" id="KW-0472">Membrane</keyword>
<dbReference type="EMBL" id="JARJCW010000009">
    <property type="protein sequence ID" value="KAJ7220919.1"/>
    <property type="molecule type" value="Genomic_DNA"/>
</dbReference>
<evidence type="ECO:0000313" key="2">
    <source>
        <dbReference type="EMBL" id="KAJ7220919.1"/>
    </source>
</evidence>
<dbReference type="AlphaFoldDB" id="A0AAD6YH09"/>
<sequence length="347" mass="38420">MYTSSRVGTNMVVVVLESFLYGISLVLFYIGFHLRISRFASRSIRDGLWWHPVVISTVAIFLTSTGHWLLTIIGFFHAVLESQADGGADAYHSCNSCLTQNVGNALVLVTLWIGEAVIFSMVHRLWVIWNRELRVIALPVISFLGLIACGSTGLFAIFHHDTYTFNEKTMTANWILRLIRLRLSAFIAWRVLGARQEAHETEARPLMSVLAVLVESAAILAAWTVFYAVTYETDSELQVVAINLTAQVTGLANMLIHIRLGMARTMRPRTGTQSSDANGVVMTSHASLFGVNFPTTTNSEYHESDCPATDKELEPSPHFGECSTTDGRRHALAPCALMNIVNVANRC</sequence>
<name>A0AAD6YH09_9AGAR</name>
<evidence type="ECO:0000256" key="1">
    <source>
        <dbReference type="SAM" id="Phobius"/>
    </source>
</evidence>
<feature type="transmembrane region" description="Helical" evidence="1">
    <location>
        <begin position="135"/>
        <end position="158"/>
    </location>
</feature>
<organism evidence="2 3">
    <name type="scientific">Mycena pura</name>
    <dbReference type="NCBI Taxonomy" id="153505"/>
    <lineage>
        <taxon>Eukaryota</taxon>
        <taxon>Fungi</taxon>
        <taxon>Dikarya</taxon>
        <taxon>Basidiomycota</taxon>
        <taxon>Agaricomycotina</taxon>
        <taxon>Agaricomycetes</taxon>
        <taxon>Agaricomycetidae</taxon>
        <taxon>Agaricales</taxon>
        <taxon>Marasmiineae</taxon>
        <taxon>Mycenaceae</taxon>
        <taxon>Mycena</taxon>
    </lineage>
</organism>
<feature type="transmembrane region" description="Helical" evidence="1">
    <location>
        <begin position="205"/>
        <end position="228"/>
    </location>
</feature>
<evidence type="ECO:0000313" key="3">
    <source>
        <dbReference type="Proteomes" id="UP001219525"/>
    </source>
</evidence>
<feature type="transmembrane region" description="Helical" evidence="1">
    <location>
        <begin position="240"/>
        <end position="260"/>
    </location>
</feature>
<feature type="transmembrane region" description="Helical" evidence="1">
    <location>
        <begin position="105"/>
        <end position="123"/>
    </location>
</feature>
<dbReference type="Proteomes" id="UP001219525">
    <property type="component" value="Unassembled WGS sequence"/>
</dbReference>
<feature type="transmembrane region" description="Helical" evidence="1">
    <location>
        <begin position="174"/>
        <end position="193"/>
    </location>
</feature>
<proteinExistence type="predicted"/>